<protein>
    <submittedName>
        <fullName evidence="1">4296_t:CDS:1</fullName>
    </submittedName>
</protein>
<organism evidence="1 2">
    <name type="scientific">Dentiscutata heterogama</name>
    <dbReference type="NCBI Taxonomy" id="1316150"/>
    <lineage>
        <taxon>Eukaryota</taxon>
        <taxon>Fungi</taxon>
        <taxon>Fungi incertae sedis</taxon>
        <taxon>Mucoromycota</taxon>
        <taxon>Glomeromycotina</taxon>
        <taxon>Glomeromycetes</taxon>
        <taxon>Diversisporales</taxon>
        <taxon>Gigasporaceae</taxon>
        <taxon>Dentiscutata</taxon>
    </lineage>
</organism>
<sequence>IDFVDQSHTKHTKHTNRTSHAIRTKHTSRSKDIVRCQKSKTQPYVRSLKSKAYKTHLLL</sequence>
<reference evidence="1" key="1">
    <citation type="submission" date="2021-06" db="EMBL/GenBank/DDBJ databases">
        <authorList>
            <person name="Kallberg Y."/>
            <person name="Tangrot J."/>
            <person name="Rosling A."/>
        </authorList>
    </citation>
    <scope>NUCLEOTIDE SEQUENCE</scope>
    <source>
        <strain evidence="1">IL203A</strain>
    </source>
</reference>
<dbReference type="EMBL" id="CAJVPU010002790">
    <property type="protein sequence ID" value="CAG8507649.1"/>
    <property type="molecule type" value="Genomic_DNA"/>
</dbReference>
<evidence type="ECO:0000313" key="2">
    <source>
        <dbReference type="Proteomes" id="UP000789702"/>
    </source>
</evidence>
<accession>A0ACA9L6H7</accession>
<evidence type="ECO:0000313" key="1">
    <source>
        <dbReference type="EMBL" id="CAG8507649.1"/>
    </source>
</evidence>
<comment type="caution">
    <text evidence="1">The sequence shown here is derived from an EMBL/GenBank/DDBJ whole genome shotgun (WGS) entry which is preliminary data.</text>
</comment>
<feature type="non-terminal residue" evidence="1">
    <location>
        <position position="1"/>
    </location>
</feature>
<keyword evidence="2" id="KW-1185">Reference proteome</keyword>
<proteinExistence type="predicted"/>
<name>A0ACA9L6H7_9GLOM</name>
<dbReference type="Proteomes" id="UP000789702">
    <property type="component" value="Unassembled WGS sequence"/>
</dbReference>
<gene>
    <name evidence="1" type="ORF">DHETER_LOCUS3305</name>
</gene>